<evidence type="ECO:0000259" key="5">
    <source>
        <dbReference type="PROSITE" id="PS51891"/>
    </source>
</evidence>
<evidence type="ECO:0000313" key="7">
    <source>
        <dbReference type="Proteomes" id="UP000294847"/>
    </source>
</evidence>
<evidence type="ECO:0000256" key="3">
    <source>
        <dbReference type="ARBA" id="ARBA00022833"/>
    </source>
</evidence>
<accession>A0A4P7N4W2</accession>
<dbReference type="Proteomes" id="UP000294847">
    <property type="component" value="Chromosome 2"/>
</dbReference>
<protein>
    <recommendedName>
        <fullName evidence="5">CENP-V/GFA domain-containing protein</fullName>
    </recommendedName>
</protein>
<keyword evidence="2" id="KW-0479">Metal-binding</keyword>
<evidence type="ECO:0000256" key="1">
    <source>
        <dbReference type="ARBA" id="ARBA00005495"/>
    </source>
</evidence>
<evidence type="ECO:0000256" key="2">
    <source>
        <dbReference type="ARBA" id="ARBA00022723"/>
    </source>
</evidence>
<dbReference type="PROSITE" id="PS51891">
    <property type="entry name" value="CENP_V_GFA"/>
    <property type="match status" value="1"/>
</dbReference>
<dbReference type="Pfam" id="PF04828">
    <property type="entry name" value="GFA"/>
    <property type="match status" value="1"/>
</dbReference>
<reference evidence="6 7" key="1">
    <citation type="journal article" date="2019" name="Mol. Biol. Evol.">
        <title>Blast fungal genomes show frequent chromosomal changes, gene gains and losses, and effector gene turnover.</title>
        <authorList>
            <person name="Gomez Luciano L.B."/>
            <person name="Jason Tsai I."/>
            <person name="Chuma I."/>
            <person name="Tosa Y."/>
            <person name="Chen Y.H."/>
            <person name="Li J.Y."/>
            <person name="Li M.Y."/>
            <person name="Jade Lu M.Y."/>
            <person name="Nakayashiki H."/>
            <person name="Li W.H."/>
        </authorList>
    </citation>
    <scope>NUCLEOTIDE SEQUENCE [LARGE SCALE GENOMIC DNA]</scope>
    <source>
        <strain evidence="6">MZ5-1-6</strain>
    </source>
</reference>
<dbReference type="GO" id="GO:0046872">
    <property type="term" value="F:metal ion binding"/>
    <property type="evidence" value="ECO:0007669"/>
    <property type="project" value="UniProtKB-KW"/>
</dbReference>
<comment type="similarity">
    <text evidence="1">Belongs to the Gfa family.</text>
</comment>
<dbReference type="GO" id="GO:0016846">
    <property type="term" value="F:carbon-sulfur lyase activity"/>
    <property type="evidence" value="ECO:0007669"/>
    <property type="project" value="InterPro"/>
</dbReference>
<dbReference type="SUPFAM" id="SSF51316">
    <property type="entry name" value="Mss4-like"/>
    <property type="match status" value="1"/>
</dbReference>
<name>A0A4P7N4W2_PYROR</name>
<dbReference type="PANTHER" id="PTHR33337:SF30">
    <property type="entry name" value="DUF636 DOMAIN PROTEIN (AFU_ORTHOLOGUE AFUA_1G03180)"/>
    <property type="match status" value="1"/>
</dbReference>
<evidence type="ECO:0000256" key="4">
    <source>
        <dbReference type="ARBA" id="ARBA00023239"/>
    </source>
</evidence>
<sequence length="227" mass="24508">MAQTYLLRTLLPCAAFYYQVKLPVASAGSEFPSRTFWVSKGRVTEATMVCVRNRKAKESTSQRRATHPATHSLYNPSLQNSENSIVNMGAEANGSCLCGAVNIHVAGDPLEVRLCYCTDCRKVSGGTNSVNWCVQSGQVSIQTAAGVSLSSVAVKADSGACMTGFFCPKCGTTLYRQSTAFRGLLFVKAGVFDDHVLDARRPQVEAYVVHRPVWMCALAGADQKHEG</sequence>
<dbReference type="InterPro" id="IPR006913">
    <property type="entry name" value="CENP-V/GFA"/>
</dbReference>
<evidence type="ECO:0000313" key="6">
    <source>
        <dbReference type="EMBL" id="QBZ57547.1"/>
    </source>
</evidence>
<dbReference type="Gene3D" id="3.90.1590.10">
    <property type="entry name" value="glutathione-dependent formaldehyde- activating enzyme (gfa)"/>
    <property type="match status" value="1"/>
</dbReference>
<dbReference type="PANTHER" id="PTHR33337">
    <property type="entry name" value="GFA DOMAIN-CONTAINING PROTEIN"/>
    <property type="match status" value="1"/>
</dbReference>
<keyword evidence="4" id="KW-0456">Lyase</keyword>
<organism evidence="6 7">
    <name type="scientific">Pyricularia oryzae</name>
    <name type="common">Rice blast fungus</name>
    <name type="synonym">Magnaporthe oryzae</name>
    <dbReference type="NCBI Taxonomy" id="318829"/>
    <lineage>
        <taxon>Eukaryota</taxon>
        <taxon>Fungi</taxon>
        <taxon>Dikarya</taxon>
        <taxon>Ascomycota</taxon>
        <taxon>Pezizomycotina</taxon>
        <taxon>Sordariomycetes</taxon>
        <taxon>Sordariomycetidae</taxon>
        <taxon>Magnaporthales</taxon>
        <taxon>Pyriculariaceae</taxon>
        <taxon>Pyricularia</taxon>
    </lineage>
</organism>
<dbReference type="EMBL" id="CP034205">
    <property type="protein sequence ID" value="QBZ57547.1"/>
    <property type="molecule type" value="Genomic_DNA"/>
</dbReference>
<dbReference type="AlphaFoldDB" id="A0A4P7N4W2"/>
<feature type="domain" description="CENP-V/GFA" evidence="5">
    <location>
        <begin position="92"/>
        <end position="208"/>
    </location>
</feature>
<dbReference type="InterPro" id="IPR011057">
    <property type="entry name" value="Mss4-like_sf"/>
</dbReference>
<proteinExistence type="inferred from homology"/>
<gene>
    <name evidence="6" type="ORF">PoMZ_02476</name>
</gene>
<keyword evidence="3" id="KW-0862">Zinc</keyword>